<dbReference type="EMBL" id="FN655331">
    <property type="protein sequence ID" value="CBY38805.1"/>
    <property type="molecule type" value="Genomic_DNA"/>
</dbReference>
<name>E4YTL6_OIKDI</name>
<dbReference type="Proteomes" id="UP000011014">
    <property type="component" value="Unassembled WGS sequence"/>
</dbReference>
<organism evidence="3">
    <name type="scientific">Oikopleura dioica</name>
    <name type="common">Tunicate</name>
    <dbReference type="NCBI Taxonomy" id="34765"/>
    <lineage>
        <taxon>Eukaryota</taxon>
        <taxon>Metazoa</taxon>
        <taxon>Chordata</taxon>
        <taxon>Tunicata</taxon>
        <taxon>Appendicularia</taxon>
        <taxon>Copelata</taxon>
        <taxon>Oikopleuridae</taxon>
        <taxon>Oikopleura</taxon>
    </lineage>
</organism>
<dbReference type="GO" id="GO:0009966">
    <property type="term" value="P:regulation of signal transduction"/>
    <property type="evidence" value="ECO:0007669"/>
    <property type="project" value="InterPro"/>
</dbReference>
<dbReference type="GO" id="GO:0004864">
    <property type="term" value="F:protein phosphatase inhibitor activity"/>
    <property type="evidence" value="ECO:0007669"/>
    <property type="project" value="InterPro"/>
</dbReference>
<evidence type="ECO:0000256" key="2">
    <source>
        <dbReference type="SAM" id="MobiDB-lite"/>
    </source>
</evidence>
<dbReference type="Gene3D" id="6.10.250.1050">
    <property type="match status" value="2"/>
</dbReference>
<comment type="similarity">
    <text evidence="1">Belongs to the protein phosphatase inhibitor 2 family.</text>
</comment>
<feature type="compositionally biased region" description="Acidic residues" evidence="2">
    <location>
        <begin position="120"/>
        <end position="129"/>
    </location>
</feature>
<evidence type="ECO:0008006" key="4">
    <source>
        <dbReference type="Google" id="ProtNLM"/>
    </source>
</evidence>
<dbReference type="Pfam" id="PF04979">
    <property type="entry name" value="IPP-2"/>
    <property type="match status" value="1"/>
</dbReference>
<dbReference type="AlphaFoldDB" id="E4YTL6"/>
<protein>
    <recommendedName>
        <fullName evidence="4">Protein phosphatase inhibitor 2</fullName>
    </recommendedName>
</protein>
<accession>E4YTL6</accession>
<evidence type="ECO:0000313" key="3">
    <source>
        <dbReference type="EMBL" id="CBY38805.1"/>
    </source>
</evidence>
<evidence type="ECO:0000256" key="1">
    <source>
        <dbReference type="ARBA" id="ARBA00005472"/>
    </source>
</evidence>
<feature type="region of interest" description="Disordered" evidence="2">
    <location>
        <begin position="23"/>
        <end position="135"/>
    </location>
</feature>
<dbReference type="InterPro" id="IPR007062">
    <property type="entry name" value="PPI-2"/>
</dbReference>
<reference evidence="3" key="1">
    <citation type="journal article" date="2010" name="Science">
        <title>Plasticity of animal genome architecture unmasked by rapid evolution of a pelagic tunicate.</title>
        <authorList>
            <person name="Denoeud F."/>
            <person name="Henriet S."/>
            <person name="Mungpakdee S."/>
            <person name="Aury J.M."/>
            <person name="Da Silva C."/>
            <person name="Brinkmann H."/>
            <person name="Mikhaleva J."/>
            <person name="Olsen L.C."/>
            <person name="Jubin C."/>
            <person name="Canestro C."/>
            <person name="Bouquet J.M."/>
            <person name="Danks G."/>
            <person name="Poulain J."/>
            <person name="Campsteijn C."/>
            <person name="Adamski M."/>
            <person name="Cross I."/>
            <person name="Yadetie F."/>
            <person name="Muffato M."/>
            <person name="Louis A."/>
            <person name="Butcher S."/>
            <person name="Tsagkogeorga G."/>
            <person name="Konrad A."/>
            <person name="Singh S."/>
            <person name="Jensen M.F."/>
            <person name="Cong E.H."/>
            <person name="Eikeseth-Otteraa H."/>
            <person name="Noel B."/>
            <person name="Anthouard V."/>
            <person name="Porcel B.M."/>
            <person name="Kachouri-Lafond R."/>
            <person name="Nishino A."/>
            <person name="Ugolini M."/>
            <person name="Chourrout P."/>
            <person name="Nishida H."/>
            <person name="Aasland R."/>
            <person name="Huzurbazar S."/>
            <person name="Westhof E."/>
            <person name="Delsuc F."/>
            <person name="Lehrach H."/>
            <person name="Reinhardt R."/>
            <person name="Weissenbach J."/>
            <person name="Roy S.W."/>
            <person name="Artiguenave F."/>
            <person name="Postlethwait J.H."/>
            <person name="Manak J.R."/>
            <person name="Thompson E.M."/>
            <person name="Jaillon O."/>
            <person name="Du Pasquier L."/>
            <person name="Boudinot P."/>
            <person name="Liberles D.A."/>
            <person name="Volff J.N."/>
            <person name="Philippe H."/>
            <person name="Lenhard B."/>
            <person name="Roest Crollius H."/>
            <person name="Wincker P."/>
            <person name="Chourrout D."/>
        </authorList>
    </citation>
    <scope>NUCLEOTIDE SEQUENCE [LARGE SCALE GENOMIC DNA]</scope>
</reference>
<dbReference type="PANTHER" id="PTHR12398">
    <property type="entry name" value="PROTEIN PHOSPHATASE INHIBITOR"/>
    <property type="match status" value="1"/>
</dbReference>
<dbReference type="PANTHER" id="PTHR12398:SF20">
    <property type="entry name" value="PROTEIN PHOSPHATASE 1 REGULATORY INHIBITOR SUBUNIT 2"/>
    <property type="match status" value="1"/>
</dbReference>
<sequence length="167" mass="19134">MLKGPFQSVRTFHLWNYSPMEVDEPGVSSRVSTTSLPPAKKSILKKPGAKSTPKGNAIYDEDNVRATYHPADKDYGHMKIDEPKTPFHDPENPVTSDMLNEDDLMSRLNDGKLPKVMQDPDSDDDLSPEDLEKKNKFKNLRSNHYNMKEAMARARQMMDEEDDYDED</sequence>
<proteinExistence type="inferred from homology"/>
<feature type="compositionally biased region" description="Basic and acidic residues" evidence="2">
    <location>
        <begin position="70"/>
        <end position="91"/>
    </location>
</feature>
<gene>
    <name evidence="3" type="ORF">GSOID_T00019331001</name>
</gene>